<dbReference type="Gene3D" id="3.40.50.620">
    <property type="entry name" value="HUPs"/>
    <property type="match status" value="1"/>
</dbReference>
<keyword evidence="4 9" id="KW-0067">ATP-binding</keyword>
<evidence type="ECO:0000256" key="5">
    <source>
        <dbReference type="ARBA" id="ARBA00022917"/>
    </source>
</evidence>
<evidence type="ECO:0000256" key="7">
    <source>
        <dbReference type="ARBA" id="ARBA00033323"/>
    </source>
</evidence>
<dbReference type="GO" id="GO:0004831">
    <property type="term" value="F:tyrosine-tRNA ligase activity"/>
    <property type="evidence" value="ECO:0007669"/>
    <property type="project" value="UniProtKB-EC"/>
</dbReference>
<keyword evidence="6 9" id="KW-0030">Aminoacyl-tRNA synthetase</keyword>
<dbReference type="PRINTS" id="PR01040">
    <property type="entry name" value="TRNASYNTHTYR"/>
</dbReference>
<dbReference type="GO" id="GO:0006437">
    <property type="term" value="P:tyrosyl-tRNA aminoacylation"/>
    <property type="evidence" value="ECO:0007669"/>
    <property type="project" value="InterPro"/>
</dbReference>
<dbReference type="Proteomes" id="UP000192501">
    <property type="component" value="Unassembled WGS sequence"/>
</dbReference>
<comment type="catalytic activity">
    <reaction evidence="8 9">
        <text>tRNA(Tyr) + L-tyrosine + ATP = L-tyrosyl-tRNA(Tyr) + AMP + diphosphate + H(+)</text>
        <dbReference type="Rhea" id="RHEA:10220"/>
        <dbReference type="Rhea" id="RHEA-COMP:9706"/>
        <dbReference type="Rhea" id="RHEA-COMP:9707"/>
        <dbReference type="ChEBI" id="CHEBI:15378"/>
        <dbReference type="ChEBI" id="CHEBI:30616"/>
        <dbReference type="ChEBI" id="CHEBI:33019"/>
        <dbReference type="ChEBI" id="CHEBI:58315"/>
        <dbReference type="ChEBI" id="CHEBI:78442"/>
        <dbReference type="ChEBI" id="CHEBI:78536"/>
        <dbReference type="ChEBI" id="CHEBI:456215"/>
        <dbReference type="EC" id="6.1.1.1"/>
    </reaction>
</comment>
<sequence length="353" mass="41127">MNQNNLNEQKNDNLETENKEMNNFERSIYLIERNLQEITPQDKINLRKIVMERPLVIYWGTAITNPLHVAYLIPMMKIRDFLLAGCEVKILFADIHGFLDNLKATPEQVKKRYLYYEKIIKTVLSQVVDLEKANLKFIRGSEFQLSNEYSYDLLKLSTLTSIRDLKRAGADVVKQSENPMISSLIYSNMQALDEEYLKVDAQFGGVDQRKIFMHAKTFLPKIGYKKRLHLMNPMMPGLNSEKMSSSEDSSKIDFLDSDKIIIKKINKIFCEEGNIESNGILTVFKYLLFKFFEGRKILGCETYSDLEKSFSEMKIHPKDLKIECSKLLIEIVKPIREEMLTCPELVKDAYNRK</sequence>
<comment type="similarity">
    <text evidence="9">Belongs to the class-I aminoacyl-tRNA synthetase family.</text>
</comment>
<accession>A0A1X0QJF3</accession>
<dbReference type="EMBL" id="LTAI01000105">
    <property type="protein sequence ID" value="ORD99835.1"/>
    <property type="molecule type" value="Genomic_DNA"/>
</dbReference>
<dbReference type="InterPro" id="IPR050489">
    <property type="entry name" value="Tyr-tRNA_synthase"/>
</dbReference>
<proteinExistence type="inferred from homology"/>
<dbReference type="NCBIfam" id="TIGR00234">
    <property type="entry name" value="tyrS"/>
    <property type="match status" value="1"/>
</dbReference>
<dbReference type="SUPFAM" id="SSF52374">
    <property type="entry name" value="Nucleotidylyl transferase"/>
    <property type="match status" value="1"/>
</dbReference>
<evidence type="ECO:0000313" key="10">
    <source>
        <dbReference type="EMBL" id="ORD99835.1"/>
    </source>
</evidence>
<dbReference type="Gene3D" id="1.10.240.10">
    <property type="entry name" value="Tyrosyl-Transfer RNA Synthetase"/>
    <property type="match status" value="1"/>
</dbReference>
<dbReference type="EC" id="6.1.1.1" evidence="1 9"/>
<evidence type="ECO:0000256" key="8">
    <source>
        <dbReference type="ARBA" id="ARBA00048248"/>
    </source>
</evidence>
<dbReference type="GO" id="GO:0005524">
    <property type="term" value="F:ATP binding"/>
    <property type="evidence" value="ECO:0007669"/>
    <property type="project" value="UniProtKB-KW"/>
</dbReference>
<evidence type="ECO:0000256" key="9">
    <source>
        <dbReference type="RuleBase" id="RU361234"/>
    </source>
</evidence>
<dbReference type="VEuPathDB" id="MicrosporidiaDB:HERIO_380"/>
<dbReference type="AlphaFoldDB" id="A0A1X0QJF3"/>
<keyword evidence="2 9" id="KW-0436">Ligase</keyword>
<dbReference type="NCBIfam" id="NF006330">
    <property type="entry name" value="PRK08560.1"/>
    <property type="match status" value="1"/>
</dbReference>
<dbReference type="Pfam" id="PF00579">
    <property type="entry name" value="tRNA-synt_1b"/>
    <property type="match status" value="1"/>
</dbReference>
<evidence type="ECO:0000256" key="2">
    <source>
        <dbReference type="ARBA" id="ARBA00022598"/>
    </source>
</evidence>
<dbReference type="PIRSF" id="PIRSF006588">
    <property type="entry name" value="TyrRS_arch_euk"/>
    <property type="match status" value="1"/>
</dbReference>
<dbReference type="InterPro" id="IPR014729">
    <property type="entry name" value="Rossmann-like_a/b/a_fold"/>
</dbReference>
<dbReference type="InterPro" id="IPR002305">
    <property type="entry name" value="aa-tRNA-synth_Ic"/>
</dbReference>
<evidence type="ECO:0000256" key="6">
    <source>
        <dbReference type="ARBA" id="ARBA00023146"/>
    </source>
</evidence>
<evidence type="ECO:0000256" key="4">
    <source>
        <dbReference type="ARBA" id="ARBA00022840"/>
    </source>
</evidence>
<organism evidence="10 11">
    <name type="scientific">Hepatospora eriocheir</name>
    <dbReference type="NCBI Taxonomy" id="1081669"/>
    <lineage>
        <taxon>Eukaryota</taxon>
        <taxon>Fungi</taxon>
        <taxon>Fungi incertae sedis</taxon>
        <taxon>Microsporidia</taxon>
        <taxon>Hepatosporidae</taxon>
        <taxon>Hepatospora</taxon>
    </lineage>
</organism>
<dbReference type="PANTHER" id="PTHR46264">
    <property type="entry name" value="TYROSINE-TRNA LIGASE"/>
    <property type="match status" value="1"/>
</dbReference>
<dbReference type="GO" id="GO:0005737">
    <property type="term" value="C:cytoplasm"/>
    <property type="evidence" value="ECO:0007669"/>
    <property type="project" value="TreeGrafter"/>
</dbReference>
<keyword evidence="3 9" id="KW-0547">Nucleotide-binding</keyword>
<evidence type="ECO:0000256" key="3">
    <source>
        <dbReference type="ARBA" id="ARBA00022741"/>
    </source>
</evidence>
<name>A0A1X0QJF3_9MICR</name>
<dbReference type="PANTHER" id="PTHR46264:SF4">
    <property type="entry name" value="TYROSINE--TRNA LIGASE, CYTOPLASMIC"/>
    <property type="match status" value="1"/>
</dbReference>
<dbReference type="VEuPathDB" id="MicrosporidiaDB:A0H76_90"/>
<evidence type="ECO:0000313" key="11">
    <source>
        <dbReference type="Proteomes" id="UP000192501"/>
    </source>
</evidence>
<dbReference type="InterPro" id="IPR023617">
    <property type="entry name" value="Tyr-tRNA-ligase_arc/euk-type"/>
</dbReference>
<protein>
    <recommendedName>
        <fullName evidence="1 9">Tyrosine--tRNA ligase</fullName>
        <ecNumber evidence="1 9">6.1.1.1</ecNumber>
    </recommendedName>
    <alternativeName>
        <fullName evidence="7 9">Tyrosyl-tRNA synthetase</fullName>
    </alternativeName>
</protein>
<dbReference type="InterPro" id="IPR002307">
    <property type="entry name" value="Tyr-tRNA-ligase"/>
</dbReference>
<evidence type="ECO:0000256" key="1">
    <source>
        <dbReference type="ARBA" id="ARBA00013160"/>
    </source>
</evidence>
<gene>
    <name evidence="10" type="primary">SYYC</name>
    <name evidence="10" type="ORF">A0H76_90</name>
</gene>
<keyword evidence="5 9" id="KW-0648">Protein biosynthesis</keyword>
<reference evidence="10 11" key="1">
    <citation type="journal article" date="2017" name="Environ. Microbiol.">
        <title>Decay of the glycolytic pathway and adaptation to intranuclear parasitism within Enterocytozoonidae microsporidia.</title>
        <authorList>
            <person name="Wiredu Boakye D."/>
            <person name="Jaroenlak P."/>
            <person name="Prachumwat A."/>
            <person name="Williams T.A."/>
            <person name="Bateman K.S."/>
            <person name="Itsathitphaisarn O."/>
            <person name="Sritunyalucksana K."/>
            <person name="Paszkiewicz K.H."/>
            <person name="Moore K.A."/>
            <person name="Stentiford G.D."/>
            <person name="Williams B.A."/>
        </authorList>
    </citation>
    <scope>NUCLEOTIDE SEQUENCE [LARGE SCALE GENOMIC DNA]</scope>
    <source>
        <strain evidence="11">canceri</strain>
    </source>
</reference>
<comment type="caution">
    <text evidence="10">The sequence shown here is derived from an EMBL/GenBank/DDBJ whole genome shotgun (WGS) entry which is preliminary data.</text>
</comment>